<organism evidence="6">
    <name type="scientific">Rodentolepis nana</name>
    <name type="common">Dwarf tapeworm</name>
    <name type="synonym">Hymenolepis nana</name>
    <dbReference type="NCBI Taxonomy" id="102285"/>
    <lineage>
        <taxon>Eukaryota</taxon>
        <taxon>Metazoa</taxon>
        <taxon>Spiralia</taxon>
        <taxon>Lophotrochozoa</taxon>
        <taxon>Platyhelminthes</taxon>
        <taxon>Cestoda</taxon>
        <taxon>Eucestoda</taxon>
        <taxon>Cyclophyllidea</taxon>
        <taxon>Hymenolepididae</taxon>
        <taxon>Rodentolepis</taxon>
    </lineage>
</organism>
<dbReference type="InterPro" id="IPR002219">
    <property type="entry name" value="PKC_DAG/PE"/>
</dbReference>
<keyword evidence="5" id="KW-1185">Reference proteome</keyword>
<evidence type="ECO:0000256" key="1">
    <source>
        <dbReference type="ARBA" id="ARBA00022723"/>
    </source>
</evidence>
<dbReference type="PROSITE" id="PS00479">
    <property type="entry name" value="ZF_DAG_PE_1"/>
    <property type="match status" value="1"/>
</dbReference>
<dbReference type="InterPro" id="IPR046349">
    <property type="entry name" value="C1-like_sf"/>
</dbReference>
<evidence type="ECO:0000313" key="5">
    <source>
        <dbReference type="Proteomes" id="UP000278807"/>
    </source>
</evidence>
<evidence type="ECO:0000313" key="4">
    <source>
        <dbReference type="EMBL" id="VDN98348.1"/>
    </source>
</evidence>
<dbReference type="STRING" id="102285.A0A0R3T602"/>
<evidence type="ECO:0000313" key="6">
    <source>
        <dbReference type="WBParaSite" id="HNAJ_0000249001-mRNA-1"/>
    </source>
</evidence>
<dbReference type="PROSITE" id="PS50081">
    <property type="entry name" value="ZF_DAG_PE_2"/>
    <property type="match status" value="1"/>
</dbReference>
<dbReference type="Proteomes" id="UP000278807">
    <property type="component" value="Unassembled WGS sequence"/>
</dbReference>
<dbReference type="EMBL" id="UZAE01001222">
    <property type="protein sequence ID" value="VDN98348.1"/>
    <property type="molecule type" value="Genomic_DNA"/>
</dbReference>
<dbReference type="OrthoDB" id="3175255at2759"/>
<dbReference type="WBParaSite" id="HNAJ_0000249001-mRNA-1">
    <property type="protein sequence ID" value="HNAJ_0000249001-mRNA-1"/>
    <property type="gene ID" value="HNAJ_0000249001"/>
</dbReference>
<evidence type="ECO:0000256" key="2">
    <source>
        <dbReference type="ARBA" id="ARBA00022833"/>
    </source>
</evidence>
<name>A0A0R3T602_RODNA</name>
<dbReference type="SUPFAM" id="SSF57889">
    <property type="entry name" value="Cysteine-rich domain"/>
    <property type="match status" value="1"/>
</dbReference>
<reference evidence="6" key="1">
    <citation type="submission" date="2017-02" db="UniProtKB">
        <authorList>
            <consortium name="WormBaseParasite"/>
        </authorList>
    </citation>
    <scope>IDENTIFICATION</scope>
</reference>
<gene>
    <name evidence="4" type="ORF">HNAJ_LOCUS2489</name>
</gene>
<accession>A0A0R3T602</accession>
<feature type="domain" description="Phorbol-ester/DAG-type" evidence="3">
    <location>
        <begin position="6"/>
        <end position="55"/>
    </location>
</feature>
<proteinExistence type="predicted"/>
<protein>
    <submittedName>
        <fullName evidence="6">Phorbol-ester/DAG-type domain-containing protein</fullName>
    </submittedName>
</protein>
<keyword evidence="1" id="KW-0479">Metal-binding</keyword>
<sequence length="91" mass="10253">MSQEVVHNLVRVSVGHPRICCVCEDYIVTPRCTARQCITCECVLHASCFVKAEKCEYSNRSSTKTDTSVAISLSDQVRTLFFLNIKLYCLS</sequence>
<evidence type="ECO:0000259" key="3">
    <source>
        <dbReference type="PROSITE" id="PS50081"/>
    </source>
</evidence>
<reference evidence="4 5" key="2">
    <citation type="submission" date="2018-11" db="EMBL/GenBank/DDBJ databases">
        <authorList>
            <consortium name="Pathogen Informatics"/>
        </authorList>
    </citation>
    <scope>NUCLEOTIDE SEQUENCE [LARGE SCALE GENOMIC DNA]</scope>
</reference>
<keyword evidence="2" id="KW-0862">Zinc</keyword>
<dbReference type="Gene3D" id="3.30.60.20">
    <property type="match status" value="1"/>
</dbReference>
<dbReference type="AlphaFoldDB" id="A0A0R3T602"/>
<dbReference type="GO" id="GO:0046872">
    <property type="term" value="F:metal ion binding"/>
    <property type="evidence" value="ECO:0007669"/>
    <property type="project" value="UniProtKB-KW"/>
</dbReference>